<dbReference type="NCBIfam" id="TIGR04258">
    <property type="entry name" value="4helix_suffix"/>
    <property type="match status" value="1"/>
</dbReference>
<evidence type="ECO:0000313" key="2">
    <source>
        <dbReference type="Proteomes" id="UP000004001"/>
    </source>
</evidence>
<dbReference type="NCBIfam" id="TIGR02436">
    <property type="entry name" value="four helix bundle protein"/>
    <property type="match status" value="1"/>
</dbReference>
<keyword evidence="2" id="KW-1185">Reference proteome</keyword>
<comment type="caution">
    <text evidence="1">The sequence shown here is derived from an EMBL/GenBank/DDBJ whole genome shotgun (WGS) entry which is preliminary data.</text>
</comment>
<dbReference type="Proteomes" id="UP000004001">
    <property type="component" value="Unassembled WGS sequence"/>
</dbReference>
<evidence type="ECO:0008006" key="3">
    <source>
        <dbReference type="Google" id="ProtNLM"/>
    </source>
</evidence>
<dbReference type="InterPro" id="IPR026354">
    <property type="entry name" value="4helix_suffix_dom"/>
</dbReference>
<name>D1W1B4_9BACT</name>
<gene>
    <name evidence="1" type="ORF">HMPREF9019_1534</name>
</gene>
<evidence type="ECO:0000313" key="1">
    <source>
        <dbReference type="EMBL" id="EFA96852.1"/>
    </source>
</evidence>
<dbReference type="AlphaFoldDB" id="D1W1B4"/>
<sequence>MQTNQFLPQKGNYQSLIVYQKTECIYDITFYFAHHFLAKNDRTLDQMVQAARSGKQNIAEGCAASTTSSETEIKLLNVAKASLQELLIDYQDYLRVRDLAIWDVNDVKTIQTRRVCARHNDSAYYRNAIKERSDETIANIAITLIHQADIFLRKYINRVKDDFVKQGGIREQMSKARIDYRKSHELR</sequence>
<dbReference type="InterPro" id="IPR012657">
    <property type="entry name" value="23S_rRNA-intervening_sequence"/>
</dbReference>
<dbReference type="EMBL" id="ADEF01000056">
    <property type="protein sequence ID" value="EFA96852.1"/>
    <property type="molecule type" value="Genomic_DNA"/>
</dbReference>
<protein>
    <recommendedName>
        <fullName evidence="3">S23 ribosomal protein</fullName>
    </recommendedName>
</protein>
<accession>D1W1B4</accession>
<dbReference type="eggNOG" id="COG0551">
    <property type="taxonomic scope" value="Bacteria"/>
</dbReference>
<reference evidence="1 2" key="1">
    <citation type="submission" date="2009-12" db="EMBL/GenBank/DDBJ databases">
        <title>Genome Sequence of Prevotella timonensis CRIS 5C-B1.</title>
        <authorList>
            <person name="Durkin A.S."/>
            <person name="Madupu R."/>
            <person name="Torralba M."/>
            <person name="Methe B."/>
            <person name="Sutton G."/>
            <person name="Strausberg R.L."/>
            <person name="Nelson K.E."/>
        </authorList>
    </citation>
    <scope>NUCLEOTIDE SEQUENCE [LARGE SCALE GENOMIC DNA]</scope>
    <source>
        <strain evidence="1 2">CRIS 5C-B1</strain>
    </source>
</reference>
<dbReference type="Gene3D" id="1.20.1440.60">
    <property type="entry name" value="23S rRNA-intervening sequence"/>
    <property type="match status" value="1"/>
</dbReference>
<dbReference type="RefSeq" id="WP_008125422.1">
    <property type="nucleotide sequence ID" value="NZ_ADEF01000056.1"/>
</dbReference>
<dbReference type="SUPFAM" id="SSF158446">
    <property type="entry name" value="IVS-encoded protein-like"/>
    <property type="match status" value="1"/>
</dbReference>
<organism evidence="1 2">
    <name type="scientific">Hoylesella timonensis CRIS 5C-B1</name>
    <dbReference type="NCBI Taxonomy" id="679189"/>
    <lineage>
        <taxon>Bacteria</taxon>
        <taxon>Pseudomonadati</taxon>
        <taxon>Bacteroidota</taxon>
        <taxon>Bacteroidia</taxon>
        <taxon>Bacteroidales</taxon>
        <taxon>Prevotellaceae</taxon>
        <taxon>Hoylesella</taxon>
    </lineage>
</organism>
<dbReference type="InterPro" id="IPR036583">
    <property type="entry name" value="23S_rRNA_IVS_sf"/>
</dbReference>
<proteinExistence type="predicted"/>